<reference evidence="2 3" key="1">
    <citation type="submission" date="2020-08" db="EMBL/GenBank/DDBJ databases">
        <title>Genomic Encyclopedia of Type Strains, Phase III (KMG-III): the genomes of soil and plant-associated and newly described type strains.</title>
        <authorList>
            <person name="Whitman W."/>
        </authorList>
    </citation>
    <scope>NUCLEOTIDE SEQUENCE [LARGE SCALE GENOMIC DNA]</scope>
    <source>
        <strain evidence="2 3">CECT 5862</strain>
    </source>
</reference>
<proteinExistence type="predicted"/>
<evidence type="ECO:0000313" key="2">
    <source>
        <dbReference type="EMBL" id="MBB3113654.1"/>
    </source>
</evidence>
<dbReference type="AlphaFoldDB" id="A0A7W5FR40"/>
<dbReference type="EMBL" id="JACHXK010000020">
    <property type="protein sequence ID" value="MBB3113654.1"/>
    <property type="molecule type" value="Genomic_DNA"/>
</dbReference>
<gene>
    <name evidence="2" type="ORF">FHS18_005767</name>
</gene>
<sequence length="97" mass="10701">MVWIVLAANMIGAAFIYLLRRLGGIWRKIADGAASLALLAAASIAGSKVIEIIVNDEVLMTTVHEIFLNEIFLISSAYLGAYFIERLFQLTIEGERE</sequence>
<keyword evidence="1" id="KW-0472">Membrane</keyword>
<keyword evidence="1" id="KW-0812">Transmembrane</keyword>
<keyword evidence="1" id="KW-1133">Transmembrane helix</keyword>
<evidence type="ECO:0000256" key="1">
    <source>
        <dbReference type="SAM" id="Phobius"/>
    </source>
</evidence>
<protein>
    <submittedName>
        <fullName evidence="2">Uncharacterized protein</fullName>
    </submittedName>
</protein>
<feature type="transmembrane region" description="Helical" evidence="1">
    <location>
        <begin position="6"/>
        <end position="23"/>
    </location>
</feature>
<comment type="caution">
    <text evidence="2">The sequence shown here is derived from an EMBL/GenBank/DDBJ whole genome shotgun (WGS) entry which is preliminary data.</text>
</comment>
<accession>A0A7W5FR40</accession>
<evidence type="ECO:0000313" key="3">
    <source>
        <dbReference type="Proteomes" id="UP000570361"/>
    </source>
</evidence>
<organism evidence="2 3">
    <name type="scientific">Paenibacillus phyllosphaerae</name>
    <dbReference type="NCBI Taxonomy" id="274593"/>
    <lineage>
        <taxon>Bacteria</taxon>
        <taxon>Bacillati</taxon>
        <taxon>Bacillota</taxon>
        <taxon>Bacilli</taxon>
        <taxon>Bacillales</taxon>
        <taxon>Paenibacillaceae</taxon>
        <taxon>Paenibacillus</taxon>
    </lineage>
</organism>
<keyword evidence="3" id="KW-1185">Reference proteome</keyword>
<dbReference type="Proteomes" id="UP000570361">
    <property type="component" value="Unassembled WGS sequence"/>
</dbReference>
<dbReference type="RefSeq" id="WP_183603723.1">
    <property type="nucleotide sequence ID" value="NZ_JACHXK010000020.1"/>
</dbReference>
<name>A0A7W5FR40_9BACL</name>